<feature type="coiled-coil region" evidence="1">
    <location>
        <begin position="3"/>
        <end position="39"/>
    </location>
</feature>
<organism evidence="2 3">
    <name type="scientific">Alkaliphilus flagellatus</name>
    <dbReference type="NCBI Taxonomy" id="2841507"/>
    <lineage>
        <taxon>Bacteria</taxon>
        <taxon>Bacillati</taxon>
        <taxon>Bacillota</taxon>
        <taxon>Clostridia</taxon>
        <taxon>Peptostreptococcales</taxon>
        <taxon>Natronincolaceae</taxon>
        <taxon>Alkaliphilus</taxon>
    </lineage>
</organism>
<sequence length="207" mass="24007">MFLDEKIALLEKANRQAKMEEAQKEALQNELKLEEEAVKTEPTLTLEEIRVQIQQGQAQIKDDTLEFEIKSYFNHKLVLPIMPQFFDEVKEEKEAVLFVNDEKGISLICTYLPEEMKAQTIEEAKKEMETNLTKLGLYAECIKEESLQNLSYICSNMPTGKGTIYNILFWIHKDERRIVGNLNCLEKDKDIYGILLEAIVQEIDTLV</sequence>
<accession>A0ABS6G800</accession>
<comment type="caution">
    <text evidence="2">The sequence shown here is derived from an EMBL/GenBank/DDBJ whole genome shotgun (WGS) entry which is preliminary data.</text>
</comment>
<protein>
    <submittedName>
        <fullName evidence="2">Uncharacterized protein</fullName>
    </submittedName>
</protein>
<evidence type="ECO:0000313" key="2">
    <source>
        <dbReference type="EMBL" id="MBU5677852.1"/>
    </source>
</evidence>
<proteinExistence type="predicted"/>
<evidence type="ECO:0000256" key="1">
    <source>
        <dbReference type="SAM" id="Coils"/>
    </source>
</evidence>
<gene>
    <name evidence="2" type="ORF">KQI88_15650</name>
</gene>
<dbReference type="RefSeq" id="WP_216418917.1">
    <property type="nucleotide sequence ID" value="NZ_JAHLQK010000006.1"/>
</dbReference>
<keyword evidence="1" id="KW-0175">Coiled coil</keyword>
<reference evidence="2 3" key="1">
    <citation type="submission" date="2021-06" db="EMBL/GenBank/DDBJ databases">
        <authorList>
            <person name="Sun Q."/>
            <person name="Li D."/>
        </authorList>
    </citation>
    <scope>NUCLEOTIDE SEQUENCE [LARGE SCALE GENOMIC DNA]</scope>
    <source>
        <strain evidence="2 3">MSJ-5</strain>
    </source>
</reference>
<keyword evidence="3" id="KW-1185">Reference proteome</keyword>
<dbReference type="EMBL" id="JAHLQK010000006">
    <property type="protein sequence ID" value="MBU5677852.1"/>
    <property type="molecule type" value="Genomic_DNA"/>
</dbReference>
<name>A0ABS6G800_9FIRM</name>
<evidence type="ECO:0000313" key="3">
    <source>
        <dbReference type="Proteomes" id="UP000779508"/>
    </source>
</evidence>
<dbReference type="Proteomes" id="UP000779508">
    <property type="component" value="Unassembled WGS sequence"/>
</dbReference>